<proteinExistence type="predicted"/>
<keyword evidence="2" id="KW-1185">Reference proteome</keyword>
<organism evidence="1 2">
    <name type="scientific">Allomyces macrogynus (strain ATCC 38327)</name>
    <name type="common">Allomyces javanicus var. macrogynus</name>
    <dbReference type="NCBI Taxonomy" id="578462"/>
    <lineage>
        <taxon>Eukaryota</taxon>
        <taxon>Fungi</taxon>
        <taxon>Fungi incertae sedis</taxon>
        <taxon>Blastocladiomycota</taxon>
        <taxon>Blastocladiomycetes</taxon>
        <taxon>Blastocladiales</taxon>
        <taxon>Blastocladiaceae</taxon>
        <taxon>Allomyces</taxon>
    </lineage>
</organism>
<dbReference type="GO" id="GO:0016887">
    <property type="term" value="F:ATP hydrolysis activity"/>
    <property type="evidence" value="ECO:0007669"/>
    <property type="project" value="TreeGrafter"/>
</dbReference>
<dbReference type="PANTHER" id="PTHR31285">
    <property type="entry name" value="NICOTINAMIDE MONONUCLEOTIDE ADENYLYLTRANSFERASE"/>
    <property type="match status" value="1"/>
</dbReference>
<dbReference type="GO" id="GO:0005737">
    <property type="term" value="C:cytoplasm"/>
    <property type="evidence" value="ECO:0007669"/>
    <property type="project" value="TreeGrafter"/>
</dbReference>
<dbReference type="Gene3D" id="3.40.50.620">
    <property type="entry name" value="HUPs"/>
    <property type="match status" value="1"/>
</dbReference>
<dbReference type="PANTHER" id="PTHR31285:SF0">
    <property type="entry name" value="NICOTINAMIDE MONONUCLEOTIDE ADENYLYLTRANSFERASE"/>
    <property type="match status" value="1"/>
</dbReference>
<dbReference type="EMBL" id="GG745333">
    <property type="protein sequence ID" value="KNE58901.1"/>
    <property type="molecule type" value="Genomic_DNA"/>
</dbReference>
<dbReference type="GO" id="GO:0005634">
    <property type="term" value="C:nucleus"/>
    <property type="evidence" value="ECO:0007669"/>
    <property type="project" value="TreeGrafter"/>
</dbReference>
<dbReference type="eggNOG" id="ENOG502RXY8">
    <property type="taxonomic scope" value="Eukaryota"/>
</dbReference>
<evidence type="ECO:0000313" key="1">
    <source>
        <dbReference type="EMBL" id="KNE58901.1"/>
    </source>
</evidence>
<dbReference type="Proteomes" id="UP000054350">
    <property type="component" value="Unassembled WGS sequence"/>
</dbReference>
<sequence>MNVWFRSCPAWPLPCRASSAAGAAALRAASATALTPPAPPRPADAVVDHADCQSDQADRAPRKPVRVTILDSSHNPPNAAHMALLRTALQPTLARRTGDNYQDAVDAVLILLAVQNADKGRLADLDLAHRLAMMREVAIDTHEWLATNASATTTPLPSIAVATTDHALFKDKAADILSLLPPSAHLRWVLGEDTLLRIFDPKYYPTTSVAATMTAFFEATRSTFLWARRPALPVAANVDRDALELCRARWFVEDLVLDPDVALAIRDVSSTSVRDAVASGDWDAVERGTVPGVARYICEHGLYGAER</sequence>
<reference evidence="1 2" key="1">
    <citation type="submission" date="2009-11" db="EMBL/GenBank/DDBJ databases">
        <title>Annotation of Allomyces macrogynus ATCC 38327.</title>
        <authorList>
            <consortium name="The Broad Institute Genome Sequencing Platform"/>
            <person name="Russ C."/>
            <person name="Cuomo C."/>
            <person name="Burger G."/>
            <person name="Gray M.W."/>
            <person name="Holland P.W.H."/>
            <person name="King N."/>
            <person name="Lang F.B.F."/>
            <person name="Roger A.J."/>
            <person name="Ruiz-Trillo I."/>
            <person name="Young S.K."/>
            <person name="Zeng Q."/>
            <person name="Gargeya S."/>
            <person name="Fitzgerald M."/>
            <person name="Haas B."/>
            <person name="Abouelleil A."/>
            <person name="Alvarado L."/>
            <person name="Arachchi H.M."/>
            <person name="Berlin A."/>
            <person name="Chapman S.B."/>
            <person name="Gearin G."/>
            <person name="Goldberg J."/>
            <person name="Griggs A."/>
            <person name="Gujja S."/>
            <person name="Hansen M."/>
            <person name="Heiman D."/>
            <person name="Howarth C."/>
            <person name="Larimer J."/>
            <person name="Lui A."/>
            <person name="MacDonald P.J.P."/>
            <person name="McCowen C."/>
            <person name="Montmayeur A."/>
            <person name="Murphy C."/>
            <person name="Neiman D."/>
            <person name="Pearson M."/>
            <person name="Priest M."/>
            <person name="Roberts A."/>
            <person name="Saif S."/>
            <person name="Shea T."/>
            <person name="Sisk P."/>
            <person name="Stolte C."/>
            <person name="Sykes S."/>
            <person name="Wortman J."/>
            <person name="Nusbaum C."/>
            <person name="Birren B."/>
        </authorList>
    </citation>
    <scope>NUCLEOTIDE SEQUENCE [LARGE SCALE GENOMIC DNA]</scope>
    <source>
        <strain evidence="1 2">ATCC 38327</strain>
    </source>
</reference>
<gene>
    <name evidence="1" type="ORF">AMAG_04438</name>
</gene>
<dbReference type="AlphaFoldDB" id="A0A0L0S8Z4"/>
<protein>
    <recommendedName>
        <fullName evidence="3">Nicotinamide-nucleotide adenylyltransferase</fullName>
    </recommendedName>
</protein>
<reference evidence="2" key="2">
    <citation type="submission" date="2009-11" db="EMBL/GenBank/DDBJ databases">
        <title>The Genome Sequence of Allomyces macrogynus strain ATCC 38327.</title>
        <authorList>
            <consortium name="The Broad Institute Genome Sequencing Platform"/>
            <person name="Russ C."/>
            <person name="Cuomo C."/>
            <person name="Shea T."/>
            <person name="Young S.K."/>
            <person name="Zeng Q."/>
            <person name="Koehrsen M."/>
            <person name="Haas B."/>
            <person name="Borodovsky M."/>
            <person name="Guigo R."/>
            <person name="Alvarado L."/>
            <person name="Berlin A."/>
            <person name="Borenstein D."/>
            <person name="Chen Z."/>
            <person name="Engels R."/>
            <person name="Freedman E."/>
            <person name="Gellesch M."/>
            <person name="Goldberg J."/>
            <person name="Griggs A."/>
            <person name="Gujja S."/>
            <person name="Heiman D."/>
            <person name="Hepburn T."/>
            <person name="Howarth C."/>
            <person name="Jen D."/>
            <person name="Larson L."/>
            <person name="Lewis B."/>
            <person name="Mehta T."/>
            <person name="Park D."/>
            <person name="Pearson M."/>
            <person name="Roberts A."/>
            <person name="Saif S."/>
            <person name="Shenoy N."/>
            <person name="Sisk P."/>
            <person name="Stolte C."/>
            <person name="Sykes S."/>
            <person name="Walk T."/>
            <person name="White J."/>
            <person name="Yandava C."/>
            <person name="Burger G."/>
            <person name="Gray M.W."/>
            <person name="Holland P.W.H."/>
            <person name="King N."/>
            <person name="Lang F.B.F."/>
            <person name="Roger A.J."/>
            <person name="Ruiz-Trillo I."/>
            <person name="Lander E."/>
            <person name="Nusbaum C."/>
        </authorList>
    </citation>
    <scope>NUCLEOTIDE SEQUENCE [LARGE SCALE GENOMIC DNA]</scope>
    <source>
        <strain evidence="2">ATCC 38327</strain>
    </source>
</reference>
<dbReference type="GO" id="GO:0000309">
    <property type="term" value="F:nicotinamide-nucleotide adenylyltransferase activity"/>
    <property type="evidence" value="ECO:0007669"/>
    <property type="project" value="TreeGrafter"/>
</dbReference>
<dbReference type="SUPFAM" id="SSF52374">
    <property type="entry name" value="Nucleotidylyl transferase"/>
    <property type="match status" value="1"/>
</dbReference>
<dbReference type="VEuPathDB" id="FungiDB:AMAG_04438"/>
<dbReference type="InterPro" id="IPR014729">
    <property type="entry name" value="Rossmann-like_a/b/a_fold"/>
</dbReference>
<evidence type="ECO:0000313" key="2">
    <source>
        <dbReference type="Proteomes" id="UP000054350"/>
    </source>
</evidence>
<evidence type="ECO:0008006" key="3">
    <source>
        <dbReference type="Google" id="ProtNLM"/>
    </source>
</evidence>
<name>A0A0L0S8Z4_ALLM3</name>
<accession>A0A0L0S8Z4</accession>
<dbReference type="OrthoDB" id="5591297at2759"/>
<dbReference type="STRING" id="578462.A0A0L0S8Z4"/>